<dbReference type="InterPro" id="IPR036278">
    <property type="entry name" value="Sialidase_sf"/>
</dbReference>
<evidence type="ECO:0000256" key="2">
    <source>
        <dbReference type="SAM" id="MobiDB-lite"/>
    </source>
</evidence>
<accession>A0A0F9M118</accession>
<dbReference type="InterPro" id="IPR015943">
    <property type="entry name" value="WD40/YVTN_repeat-like_dom_sf"/>
</dbReference>
<dbReference type="AlphaFoldDB" id="A0A0F9M118"/>
<dbReference type="PANTHER" id="PTHR43739:SF5">
    <property type="entry name" value="EXO-ALPHA-SIALIDASE"/>
    <property type="match status" value="1"/>
</dbReference>
<dbReference type="InterPro" id="IPR031778">
    <property type="entry name" value="Sortilin_N"/>
</dbReference>
<protein>
    <recommendedName>
        <fullName evidence="3">Sortilin N-terminal domain-containing protein</fullName>
    </recommendedName>
</protein>
<dbReference type="SUPFAM" id="SSF50939">
    <property type="entry name" value="Sialidases"/>
    <property type="match status" value="1"/>
</dbReference>
<evidence type="ECO:0000256" key="1">
    <source>
        <dbReference type="ARBA" id="ARBA00022737"/>
    </source>
</evidence>
<dbReference type="PANTHER" id="PTHR43739">
    <property type="entry name" value="XYLOGLUCANASE (EUROFUNG)"/>
    <property type="match status" value="1"/>
</dbReference>
<gene>
    <name evidence="4" type="ORF">LCGC14_1149010</name>
</gene>
<comment type="caution">
    <text evidence="4">The sequence shown here is derived from an EMBL/GenBank/DDBJ whole genome shotgun (WGS) entry which is preliminary data.</text>
</comment>
<name>A0A0F9M118_9ZZZZ</name>
<dbReference type="SUPFAM" id="SSF110296">
    <property type="entry name" value="Oligoxyloglucan reducing end-specific cellobiohydrolase"/>
    <property type="match status" value="1"/>
</dbReference>
<sequence length="627" mass="69495">MKKASSFVILGIILSFICFSLNTYGQSADKIGKLYEKIKWRNIGPAVMGGRTVDIDVVEKEPWIIYAAIGPSGVWKSVNNGITWAPVFHKENTVSVGDIAIAQSHPDIIWVGTGEATCRNSVTIGDGVYKSIDGGKKWKNMGLKNTRHISRIIINPGDPNIVYVAAMGHLWGPNKWRGIYKTMDGGKTWRKVLYINEDTGVADLAIDPSDSLTLYAATYEHRRLPYYFSSGGPGSGLYKTTDGGGTWTKLTEDLPEGVMGRIGIAVSRSNPNVVYALIEHEDGGIWRSEDKGKSWKRICDNETFKRVNFRPFYYSQIRIDPSDDKVIYVFSGGSFVSKDMGKKFKLISGGTHPDHHALWIDPSNPLHLIDGNDGGIDITYDGGKNWHPIQHMALAEVYQIGFDMRKPYYVYCGLQDNGSWGGPSASIDTAGITNADWYTIGGGDGFYAQVDPTDPNIIYRNYQMNGLSRFDMRIKRGKTVRPQASIKEPPYRFNWNSPIYISPNDPKTVYTGGNYLFKTTNGGHSWEIISPDLSTNDPKKQKDSGGPITMDNTGAEIHCTIITISESPVEKGVIWCGTDDGNVQITRDGGKTWKNAVKKIKNLPPNTWCSRIEASHFEAGTTYAAFD</sequence>
<dbReference type="CDD" id="cd15482">
    <property type="entry name" value="Sialidase_non-viral"/>
    <property type="match status" value="2"/>
</dbReference>
<feature type="non-terminal residue" evidence="4">
    <location>
        <position position="627"/>
    </location>
</feature>
<dbReference type="InterPro" id="IPR052025">
    <property type="entry name" value="Xyloglucanase_GH74"/>
</dbReference>
<dbReference type="Gene3D" id="2.130.10.10">
    <property type="entry name" value="YVTN repeat-like/Quinoprotein amine dehydrogenase"/>
    <property type="match status" value="4"/>
</dbReference>
<dbReference type="GO" id="GO:0010411">
    <property type="term" value="P:xyloglucan metabolic process"/>
    <property type="evidence" value="ECO:0007669"/>
    <property type="project" value="TreeGrafter"/>
</dbReference>
<dbReference type="Pfam" id="PF15902">
    <property type="entry name" value="Sortilin-Vps10"/>
    <property type="match status" value="1"/>
</dbReference>
<reference evidence="4" key="1">
    <citation type="journal article" date="2015" name="Nature">
        <title>Complex archaea that bridge the gap between prokaryotes and eukaryotes.</title>
        <authorList>
            <person name="Spang A."/>
            <person name="Saw J.H."/>
            <person name="Jorgensen S.L."/>
            <person name="Zaremba-Niedzwiedzka K."/>
            <person name="Martijn J."/>
            <person name="Lind A.E."/>
            <person name="van Eijk R."/>
            <person name="Schleper C."/>
            <person name="Guy L."/>
            <person name="Ettema T.J."/>
        </authorList>
    </citation>
    <scope>NUCLEOTIDE SEQUENCE</scope>
</reference>
<proteinExistence type="predicted"/>
<feature type="domain" description="Sortilin N-terminal" evidence="3">
    <location>
        <begin position="128"/>
        <end position="253"/>
    </location>
</feature>
<dbReference type="EMBL" id="LAZR01005510">
    <property type="protein sequence ID" value="KKM99323.1"/>
    <property type="molecule type" value="Genomic_DNA"/>
</dbReference>
<organism evidence="4">
    <name type="scientific">marine sediment metagenome</name>
    <dbReference type="NCBI Taxonomy" id="412755"/>
    <lineage>
        <taxon>unclassified sequences</taxon>
        <taxon>metagenomes</taxon>
        <taxon>ecological metagenomes</taxon>
    </lineage>
</organism>
<evidence type="ECO:0000313" key="4">
    <source>
        <dbReference type="EMBL" id="KKM99323.1"/>
    </source>
</evidence>
<evidence type="ECO:0000259" key="3">
    <source>
        <dbReference type="Pfam" id="PF15902"/>
    </source>
</evidence>
<feature type="region of interest" description="Disordered" evidence="2">
    <location>
        <begin position="531"/>
        <end position="550"/>
    </location>
</feature>
<keyword evidence="1" id="KW-0677">Repeat</keyword>